<comment type="caution">
    <text evidence="1">The sequence shown here is derived from an EMBL/GenBank/DDBJ whole genome shotgun (WGS) entry which is preliminary data.</text>
</comment>
<proteinExistence type="predicted"/>
<dbReference type="EMBL" id="JASNFN010000004">
    <property type="protein sequence ID" value="MDP5182251.1"/>
    <property type="molecule type" value="Genomic_DNA"/>
</dbReference>
<accession>A0ABT9I9K3</accession>
<organism evidence="1 2">
    <name type="scientific">Blastococcus carthaginiensis</name>
    <dbReference type="NCBI Taxonomy" id="3050034"/>
    <lineage>
        <taxon>Bacteria</taxon>
        <taxon>Bacillati</taxon>
        <taxon>Actinomycetota</taxon>
        <taxon>Actinomycetes</taxon>
        <taxon>Geodermatophilales</taxon>
        <taxon>Geodermatophilaceae</taxon>
        <taxon>Blastococcus</taxon>
    </lineage>
</organism>
<dbReference type="RefSeq" id="WP_305998948.1">
    <property type="nucleotide sequence ID" value="NZ_JASNFN010000004.1"/>
</dbReference>
<reference evidence="2" key="1">
    <citation type="submission" date="2023-05" db="EMBL/GenBank/DDBJ databases">
        <title>Draft genome of Pseudofrankia sp. BMG5.37.</title>
        <authorList>
            <person name="Gtari M."/>
            <person name="Ghodhbane F."/>
            <person name="Sbissi I."/>
        </authorList>
    </citation>
    <scope>NUCLEOTIDE SEQUENCE [LARGE SCALE GENOMIC DNA]</scope>
    <source>
        <strain evidence="2">BMG 814</strain>
    </source>
</reference>
<name>A0ABT9I9K3_9ACTN</name>
<gene>
    <name evidence="1" type="ORF">QOZ88_06345</name>
</gene>
<protein>
    <submittedName>
        <fullName evidence="1">Uncharacterized protein</fullName>
    </submittedName>
</protein>
<keyword evidence="2" id="KW-1185">Reference proteome</keyword>
<evidence type="ECO:0000313" key="2">
    <source>
        <dbReference type="Proteomes" id="UP001233673"/>
    </source>
</evidence>
<sequence length="124" mass="13587">MALPENVAAVLAAIKAVYSTATSEPHQGDIVAASGLSRSTYHRVLRDHPEAGEALDLAHAVFMRASGVIEPREDPDEGDPVKRNPMAAINELLITIARLTDIVEAQKRRIQALEDERTLRRLNL</sequence>
<evidence type="ECO:0000313" key="1">
    <source>
        <dbReference type="EMBL" id="MDP5182251.1"/>
    </source>
</evidence>
<dbReference type="Proteomes" id="UP001233673">
    <property type="component" value="Unassembled WGS sequence"/>
</dbReference>